<dbReference type="Proteomes" id="UP001497644">
    <property type="component" value="Chromosome 2"/>
</dbReference>
<sequence>MCEDSEPYDIREHDPVVPPCERRGRRRAGRLRHGKCHPRGGRGAPTCAPSVGYRSRRLGVIIGEKEEEIEADARDQHLYNTLEKGATPGDTHVTLLMIGYLISVQEPSS</sequence>
<proteinExistence type="predicted"/>
<gene>
    <name evidence="2" type="ORF">LPLAT_LOCUS6653</name>
</gene>
<reference evidence="2" key="1">
    <citation type="submission" date="2024-04" db="EMBL/GenBank/DDBJ databases">
        <authorList>
            <consortium name="Molecular Ecology Group"/>
        </authorList>
    </citation>
    <scope>NUCLEOTIDE SEQUENCE</scope>
</reference>
<accession>A0AAV2NLT7</accession>
<protein>
    <submittedName>
        <fullName evidence="2">Uncharacterized protein</fullName>
    </submittedName>
</protein>
<evidence type="ECO:0000256" key="1">
    <source>
        <dbReference type="SAM" id="MobiDB-lite"/>
    </source>
</evidence>
<organism evidence="2 3">
    <name type="scientific">Lasius platythorax</name>
    <dbReference type="NCBI Taxonomy" id="488582"/>
    <lineage>
        <taxon>Eukaryota</taxon>
        <taxon>Metazoa</taxon>
        <taxon>Ecdysozoa</taxon>
        <taxon>Arthropoda</taxon>
        <taxon>Hexapoda</taxon>
        <taxon>Insecta</taxon>
        <taxon>Pterygota</taxon>
        <taxon>Neoptera</taxon>
        <taxon>Endopterygota</taxon>
        <taxon>Hymenoptera</taxon>
        <taxon>Apocrita</taxon>
        <taxon>Aculeata</taxon>
        <taxon>Formicoidea</taxon>
        <taxon>Formicidae</taxon>
        <taxon>Formicinae</taxon>
        <taxon>Lasius</taxon>
        <taxon>Lasius</taxon>
    </lineage>
</organism>
<dbReference type="EMBL" id="OZ034825">
    <property type="protein sequence ID" value="CAL1680675.1"/>
    <property type="molecule type" value="Genomic_DNA"/>
</dbReference>
<feature type="compositionally biased region" description="Basic residues" evidence="1">
    <location>
        <begin position="23"/>
        <end position="40"/>
    </location>
</feature>
<name>A0AAV2NLT7_9HYME</name>
<dbReference type="AlphaFoldDB" id="A0AAV2NLT7"/>
<evidence type="ECO:0000313" key="3">
    <source>
        <dbReference type="Proteomes" id="UP001497644"/>
    </source>
</evidence>
<feature type="region of interest" description="Disordered" evidence="1">
    <location>
        <begin position="1"/>
        <end position="49"/>
    </location>
</feature>
<keyword evidence="3" id="KW-1185">Reference proteome</keyword>
<evidence type="ECO:0000313" key="2">
    <source>
        <dbReference type="EMBL" id="CAL1680675.1"/>
    </source>
</evidence>